<evidence type="ECO:0000259" key="2">
    <source>
        <dbReference type="SMART" id="SM00644"/>
    </source>
</evidence>
<accession>A0ABN0SUE2</accession>
<dbReference type="Proteomes" id="UP001500399">
    <property type="component" value="Unassembled WGS sequence"/>
</dbReference>
<dbReference type="PANTHER" id="PTHR11022:SF41">
    <property type="entry name" value="PEPTIDOGLYCAN-RECOGNITION PROTEIN LC-RELATED"/>
    <property type="match status" value="1"/>
</dbReference>
<sequence length="164" mass="18228">MERIPIVETYLEIDHNRLTARRVTDQIVIHHTGNAVDDDLSAAEIDASHKGQGWTCIGYHYVIRKDGTVEVARPHWTVGAHAYGHNSHTIGIHVCGNFEEAEPTDAQIESLAMLLANLCTDYGLPIDRDHIIGHRELMPTACPGENLFAEMDTVVGKANFYAEQ</sequence>
<dbReference type="Pfam" id="PF01510">
    <property type="entry name" value="Amidase_2"/>
    <property type="match status" value="1"/>
</dbReference>
<comment type="similarity">
    <text evidence="1">Belongs to the N-acetylmuramoyl-L-alanine amidase 2 family.</text>
</comment>
<proteinExistence type="inferred from homology"/>
<feature type="domain" description="N-acetylmuramoyl-L-alanine amidase" evidence="2">
    <location>
        <begin position="15"/>
        <end position="144"/>
    </location>
</feature>
<keyword evidence="5" id="KW-1185">Reference proteome</keyword>
<dbReference type="SUPFAM" id="SSF55846">
    <property type="entry name" value="N-acetylmuramoyl-L-alanine amidase-like"/>
    <property type="match status" value="1"/>
</dbReference>
<dbReference type="InterPro" id="IPR006619">
    <property type="entry name" value="PGRP_domain_met/bac"/>
</dbReference>
<gene>
    <name evidence="4" type="ORF">GCM10008919_00130</name>
</gene>
<dbReference type="RefSeq" id="WP_304988401.1">
    <property type="nucleotide sequence ID" value="NZ_BAAACR010000001.1"/>
</dbReference>
<evidence type="ECO:0000259" key="3">
    <source>
        <dbReference type="SMART" id="SM00701"/>
    </source>
</evidence>
<reference evidence="4 5" key="1">
    <citation type="journal article" date="2019" name="Int. J. Syst. Evol. Microbiol.">
        <title>The Global Catalogue of Microorganisms (GCM) 10K type strain sequencing project: providing services to taxonomists for standard genome sequencing and annotation.</title>
        <authorList>
            <consortium name="The Broad Institute Genomics Platform"/>
            <consortium name="The Broad Institute Genome Sequencing Center for Infectious Disease"/>
            <person name="Wu L."/>
            <person name="Ma J."/>
        </authorList>
    </citation>
    <scope>NUCLEOTIDE SEQUENCE [LARGE SCALE GENOMIC DNA]</scope>
    <source>
        <strain evidence="4 5">JCM 8542</strain>
    </source>
</reference>
<dbReference type="PANTHER" id="PTHR11022">
    <property type="entry name" value="PEPTIDOGLYCAN RECOGNITION PROTEIN"/>
    <property type="match status" value="1"/>
</dbReference>
<dbReference type="Gene3D" id="3.40.80.10">
    <property type="entry name" value="Peptidoglycan recognition protein-like"/>
    <property type="match status" value="1"/>
</dbReference>
<dbReference type="InterPro" id="IPR002502">
    <property type="entry name" value="Amidase_domain"/>
</dbReference>
<dbReference type="SMART" id="SM00701">
    <property type="entry name" value="PGRP"/>
    <property type="match status" value="1"/>
</dbReference>
<dbReference type="EMBL" id="BAAACR010000001">
    <property type="protein sequence ID" value="GAA0200785.1"/>
    <property type="molecule type" value="Genomic_DNA"/>
</dbReference>
<evidence type="ECO:0000313" key="4">
    <source>
        <dbReference type="EMBL" id="GAA0200785.1"/>
    </source>
</evidence>
<protein>
    <recommendedName>
        <fullName evidence="6">N-acetylmuramoyl-L-alanine amidase</fullName>
    </recommendedName>
</protein>
<name>A0ABN0SUE2_9FIRM</name>
<feature type="domain" description="Peptidoglycan recognition protein family" evidence="3">
    <location>
        <begin position="13"/>
        <end position="131"/>
    </location>
</feature>
<organism evidence="4 5">
    <name type="scientific">Selenomonas dianae</name>
    <dbReference type="NCBI Taxonomy" id="135079"/>
    <lineage>
        <taxon>Bacteria</taxon>
        <taxon>Bacillati</taxon>
        <taxon>Bacillota</taxon>
        <taxon>Negativicutes</taxon>
        <taxon>Selenomonadales</taxon>
        <taxon>Selenomonadaceae</taxon>
        <taxon>Selenomonas</taxon>
    </lineage>
</organism>
<evidence type="ECO:0000256" key="1">
    <source>
        <dbReference type="ARBA" id="ARBA00007553"/>
    </source>
</evidence>
<dbReference type="InterPro" id="IPR015510">
    <property type="entry name" value="PGRP"/>
</dbReference>
<dbReference type="SMART" id="SM00644">
    <property type="entry name" value="Ami_2"/>
    <property type="match status" value="1"/>
</dbReference>
<dbReference type="InterPro" id="IPR036505">
    <property type="entry name" value="Amidase/PGRP_sf"/>
</dbReference>
<comment type="caution">
    <text evidence="4">The sequence shown here is derived from an EMBL/GenBank/DDBJ whole genome shotgun (WGS) entry which is preliminary data.</text>
</comment>
<evidence type="ECO:0000313" key="5">
    <source>
        <dbReference type="Proteomes" id="UP001500399"/>
    </source>
</evidence>
<evidence type="ECO:0008006" key="6">
    <source>
        <dbReference type="Google" id="ProtNLM"/>
    </source>
</evidence>
<dbReference type="CDD" id="cd06583">
    <property type="entry name" value="PGRP"/>
    <property type="match status" value="1"/>
</dbReference>